<gene>
    <name evidence="2" type="ORF">CRE_16228</name>
</gene>
<sequence length="285" mass="33117">MLLVILYFVLNFAGFLVFLAIWNRIPKPKPFDYTTIPGMKLNVSTPDEIPDMITYPGHSVDKEFNGTFDEIKKFVDKISFDKKSIFRITSDLRELLDFLNTKYGPLSSFWWSSRYVVVVSDENFIGELKKYRSHLVSLSPFAIGSYLHGHRKYCTTNKLATLNIRVGTQKIELDKDLKEDVQNKLVMSLEEMAVDSEVADVAQIILNLKQCKVQMRKNRKSLGRPLMVVFDKEIWVDAHPIPKYIPIILHTSEIIREWSDDELFPKFFAQFYWIPGFSMITDIAV</sequence>
<keyword evidence="3" id="KW-1185">Reference proteome</keyword>
<reference evidence="2" key="1">
    <citation type="submission" date="2007-07" db="EMBL/GenBank/DDBJ databases">
        <title>PCAP assembly of the Caenorhabditis remanei genome.</title>
        <authorList>
            <consortium name="The Caenorhabditis remanei Sequencing Consortium"/>
            <person name="Wilson R.K."/>
        </authorList>
    </citation>
    <scope>NUCLEOTIDE SEQUENCE [LARGE SCALE GENOMIC DNA]</scope>
    <source>
        <strain evidence="2">PB4641</strain>
    </source>
</reference>
<dbReference type="AlphaFoldDB" id="E3MSP0"/>
<dbReference type="Proteomes" id="UP000008281">
    <property type="component" value="Unassembled WGS sequence"/>
</dbReference>
<organism evidence="3">
    <name type="scientific">Caenorhabditis remanei</name>
    <name type="common">Caenorhabditis vulgaris</name>
    <dbReference type="NCBI Taxonomy" id="31234"/>
    <lineage>
        <taxon>Eukaryota</taxon>
        <taxon>Metazoa</taxon>
        <taxon>Ecdysozoa</taxon>
        <taxon>Nematoda</taxon>
        <taxon>Chromadorea</taxon>
        <taxon>Rhabditida</taxon>
        <taxon>Rhabditina</taxon>
        <taxon>Rhabditomorpha</taxon>
        <taxon>Rhabditoidea</taxon>
        <taxon>Rhabditidae</taxon>
        <taxon>Peloderinae</taxon>
        <taxon>Caenorhabditis</taxon>
    </lineage>
</organism>
<dbReference type="eggNOG" id="ENOG502T17Y">
    <property type="taxonomic scope" value="Eukaryota"/>
</dbReference>
<name>E3MSP0_CAERE</name>
<keyword evidence="1" id="KW-1133">Transmembrane helix</keyword>
<feature type="transmembrane region" description="Helical" evidence="1">
    <location>
        <begin position="6"/>
        <end position="22"/>
    </location>
</feature>
<proteinExistence type="predicted"/>
<keyword evidence="1" id="KW-0472">Membrane</keyword>
<protein>
    <submittedName>
        <fullName evidence="2">Uncharacterized protein</fullName>
    </submittedName>
</protein>
<accession>E3MSP0</accession>
<evidence type="ECO:0000256" key="1">
    <source>
        <dbReference type="SAM" id="Phobius"/>
    </source>
</evidence>
<keyword evidence="1" id="KW-0812">Transmembrane</keyword>
<dbReference type="STRING" id="31234.E3MSP0"/>
<dbReference type="OrthoDB" id="1470350at2759"/>
<dbReference type="OMA" id="TIPGMKL"/>
<dbReference type="HOGENOM" id="CLU_1020229_0_0_1"/>
<dbReference type="EMBL" id="DS268473">
    <property type="protein sequence ID" value="EFP08432.1"/>
    <property type="molecule type" value="Genomic_DNA"/>
</dbReference>
<dbReference type="FunCoup" id="E3MSP0">
    <property type="interactions" value="1313"/>
</dbReference>
<evidence type="ECO:0000313" key="2">
    <source>
        <dbReference type="EMBL" id="EFP08432.1"/>
    </source>
</evidence>
<evidence type="ECO:0000313" key="3">
    <source>
        <dbReference type="Proteomes" id="UP000008281"/>
    </source>
</evidence>
<dbReference type="InParanoid" id="E3MSP0"/>